<accession>W7R2M1</accession>
<dbReference type="EMBL" id="ARZY01000002">
    <property type="protein sequence ID" value="EWH11880.1"/>
    <property type="molecule type" value="Genomic_DNA"/>
</dbReference>
<reference evidence="6 7" key="1">
    <citation type="journal article" date="2014" name="Genome Announc.">
        <title>Draft Genome Sequence of the Agar-Degrading Bacterium Catenovulum sp. Strain DS-2, Isolated from Intestines of Haliotis diversicolor.</title>
        <authorList>
            <person name="Shan D."/>
            <person name="Li X."/>
            <person name="Gu Z."/>
            <person name="Wei G."/>
            <person name="Gao Z."/>
            <person name="Shao Z."/>
        </authorList>
    </citation>
    <scope>NUCLEOTIDE SEQUENCE [LARGE SCALE GENOMIC DNA]</scope>
    <source>
        <strain evidence="6 7">DS-2</strain>
    </source>
</reference>
<dbReference type="PANTHER" id="PTHR21392:SF1">
    <property type="entry name" value="TRNA-URIDINE AMINOCARBOXYPROPYLTRANSFERASE"/>
    <property type="match status" value="1"/>
</dbReference>
<dbReference type="eggNOG" id="COG3148">
    <property type="taxonomic scope" value="Bacteria"/>
</dbReference>
<dbReference type="EC" id="2.5.1.25" evidence="1"/>
<evidence type="ECO:0000256" key="2">
    <source>
        <dbReference type="ARBA" id="ARBA00022679"/>
    </source>
</evidence>
<dbReference type="InterPro" id="IPR039262">
    <property type="entry name" value="DTWD2/TAPT"/>
</dbReference>
<keyword evidence="7" id="KW-1185">Reference proteome</keyword>
<evidence type="ECO:0000313" key="7">
    <source>
        <dbReference type="Proteomes" id="UP000019276"/>
    </source>
</evidence>
<dbReference type="AlphaFoldDB" id="W7R2M1"/>
<evidence type="ECO:0000256" key="3">
    <source>
        <dbReference type="ARBA" id="ARBA00022691"/>
    </source>
</evidence>
<keyword evidence="4" id="KW-0819">tRNA processing</keyword>
<dbReference type="GO" id="GO:0008033">
    <property type="term" value="P:tRNA processing"/>
    <property type="evidence" value="ECO:0007669"/>
    <property type="project" value="UniProtKB-KW"/>
</dbReference>
<name>W7R2M1_9ALTE</name>
<evidence type="ECO:0000256" key="1">
    <source>
        <dbReference type="ARBA" id="ARBA00012386"/>
    </source>
</evidence>
<feature type="domain" description="DTW" evidence="5">
    <location>
        <begin position="24"/>
        <end position="224"/>
    </location>
</feature>
<protein>
    <recommendedName>
        <fullName evidence="1">tRNA-uridine aminocarboxypropyltransferase</fullName>
        <ecNumber evidence="1">2.5.1.25</ecNumber>
    </recommendedName>
</protein>
<dbReference type="PANTHER" id="PTHR21392">
    <property type="entry name" value="TRNA-URIDINE AMINOCARBOXYPROPYLTRANSFERASE 2"/>
    <property type="match status" value="1"/>
</dbReference>
<comment type="caution">
    <text evidence="6">The sequence shown here is derived from an EMBL/GenBank/DDBJ whole genome shotgun (WGS) entry which is preliminary data.</text>
</comment>
<evidence type="ECO:0000313" key="6">
    <source>
        <dbReference type="EMBL" id="EWH11880.1"/>
    </source>
</evidence>
<proteinExistence type="predicted"/>
<evidence type="ECO:0000256" key="4">
    <source>
        <dbReference type="ARBA" id="ARBA00022694"/>
    </source>
</evidence>
<dbReference type="Proteomes" id="UP000019276">
    <property type="component" value="Unassembled WGS sequence"/>
</dbReference>
<gene>
    <name evidence="6" type="ORF">DS2_01803</name>
</gene>
<evidence type="ECO:0000259" key="5">
    <source>
        <dbReference type="SMART" id="SM01144"/>
    </source>
</evidence>
<organism evidence="6 7">
    <name type="scientific">Catenovulum agarivorans DS-2</name>
    <dbReference type="NCBI Taxonomy" id="1328313"/>
    <lineage>
        <taxon>Bacteria</taxon>
        <taxon>Pseudomonadati</taxon>
        <taxon>Pseudomonadota</taxon>
        <taxon>Gammaproteobacteria</taxon>
        <taxon>Alteromonadales</taxon>
        <taxon>Alteromonadaceae</taxon>
        <taxon>Catenovulum</taxon>
    </lineage>
</organism>
<dbReference type="STRING" id="1328313.DS2_01803"/>
<dbReference type="GO" id="GO:0016432">
    <property type="term" value="F:tRNA-uridine aminocarboxypropyltransferase activity"/>
    <property type="evidence" value="ECO:0007669"/>
    <property type="project" value="UniProtKB-EC"/>
</dbReference>
<dbReference type="OrthoDB" id="370626at2"/>
<dbReference type="InterPro" id="IPR005636">
    <property type="entry name" value="DTW"/>
</dbReference>
<keyword evidence="2" id="KW-0808">Transferase</keyword>
<dbReference type="RefSeq" id="WP_035012910.1">
    <property type="nucleotide sequence ID" value="NZ_ARZY01000002.1"/>
</dbReference>
<dbReference type="SMART" id="SM01144">
    <property type="entry name" value="DTW"/>
    <property type="match status" value="1"/>
</dbReference>
<sequence>MNFFQFRQQRLSKATKAFNARGVTVKRCQQCQLPTYACICSWQPKVTCAVDIVLIMHTDEILKPSNTGHLISDVFTDKCFLFEWSRTEPAHDLLKLLNDPQRHCVILFPPPTDDKRKPARPIHIAPNPPTSSTDKNLTLVVLDGTWRQCKRMFNQSKWLYHLPCIDLNVSQQAQYKLRKSTEAHQLATAEAAALALAQWHQLEAAQILQAYFELFNLHYAASKLNVKPTIGPTHHFLQQLLEHSG</sequence>
<dbReference type="Pfam" id="PF03942">
    <property type="entry name" value="DTW"/>
    <property type="match status" value="1"/>
</dbReference>
<keyword evidence="3" id="KW-0949">S-adenosyl-L-methionine</keyword>